<protein>
    <submittedName>
        <fullName evidence="2">Uncharacterized protein</fullName>
    </submittedName>
</protein>
<gene>
    <name evidence="2" type="ORF">HID58_059980</name>
</gene>
<proteinExistence type="predicted"/>
<dbReference type="Proteomes" id="UP000824890">
    <property type="component" value="Unassembled WGS sequence"/>
</dbReference>
<evidence type="ECO:0000256" key="1">
    <source>
        <dbReference type="SAM" id="MobiDB-lite"/>
    </source>
</evidence>
<feature type="compositionally biased region" description="Polar residues" evidence="1">
    <location>
        <begin position="16"/>
        <end position="25"/>
    </location>
</feature>
<sequence length="114" mass="12916">MPRILQVPRSYNYNIKTSRSINSRGASKASRIKHEDPHFRPPGLIKAPHPPNPSPRQDFPSQNSWSSTRIWGMSRSVTLYADVPGFSIKPSANSDQSPPWGQRLILIKEKKKVL</sequence>
<name>A0ABQ7ZUE7_BRANA</name>
<keyword evidence="3" id="KW-1185">Reference proteome</keyword>
<comment type="caution">
    <text evidence="2">The sequence shown here is derived from an EMBL/GenBank/DDBJ whole genome shotgun (WGS) entry which is preliminary data.</text>
</comment>
<organism evidence="2 3">
    <name type="scientific">Brassica napus</name>
    <name type="common">Rape</name>
    <dbReference type="NCBI Taxonomy" id="3708"/>
    <lineage>
        <taxon>Eukaryota</taxon>
        <taxon>Viridiplantae</taxon>
        <taxon>Streptophyta</taxon>
        <taxon>Embryophyta</taxon>
        <taxon>Tracheophyta</taxon>
        <taxon>Spermatophyta</taxon>
        <taxon>Magnoliopsida</taxon>
        <taxon>eudicotyledons</taxon>
        <taxon>Gunneridae</taxon>
        <taxon>Pentapetalae</taxon>
        <taxon>rosids</taxon>
        <taxon>malvids</taxon>
        <taxon>Brassicales</taxon>
        <taxon>Brassicaceae</taxon>
        <taxon>Brassiceae</taxon>
        <taxon>Brassica</taxon>
    </lineage>
</organism>
<evidence type="ECO:0000313" key="2">
    <source>
        <dbReference type="EMBL" id="KAH0883884.1"/>
    </source>
</evidence>
<accession>A0ABQ7ZUE7</accession>
<evidence type="ECO:0000313" key="3">
    <source>
        <dbReference type="Proteomes" id="UP000824890"/>
    </source>
</evidence>
<reference evidence="2 3" key="1">
    <citation type="submission" date="2021-05" db="EMBL/GenBank/DDBJ databases">
        <title>Genome Assembly of Synthetic Allotetraploid Brassica napus Reveals Homoeologous Exchanges between Subgenomes.</title>
        <authorList>
            <person name="Davis J.T."/>
        </authorList>
    </citation>
    <scope>NUCLEOTIDE SEQUENCE [LARGE SCALE GENOMIC DNA]</scope>
    <source>
        <strain evidence="3">cv. Da-Ae</strain>
        <tissue evidence="2">Seedling</tissue>
    </source>
</reference>
<feature type="region of interest" description="Disordered" evidence="1">
    <location>
        <begin position="16"/>
        <end position="66"/>
    </location>
</feature>
<dbReference type="EMBL" id="JAGKQM010000014">
    <property type="protein sequence ID" value="KAH0883884.1"/>
    <property type="molecule type" value="Genomic_DNA"/>
</dbReference>